<keyword evidence="2" id="KW-1185">Reference proteome</keyword>
<accession>A0ABP0NC38</accession>
<sequence>MVIANNDEVLNLTQRKARSGCLLCSPKKKTLGKPSKMESKDVKTRAVHGKSWERGNLMLFATALLRTDLASWLCLSIELCTQMFVALFGLYHFKLNQDHSIALAFVFWHLAFTCQAVWHKPSVVNAMASCVSSFRSLIRSSEFTAVRAARPLWDHGEALTASSLEVRKAPCDLSSLDKAPPAFKRQRQMSCIDYEAYKMTEIDEIACPWDEESRPIRAKDPEDCFKKAREHKVFFKDVRYYFFQYEPDDDENPVTCFVESPSFPCEEDIFEEMQDIEEGILKAIDLSAVWFWKKVT</sequence>
<name>A0ABP0NC38_9DINO</name>
<comment type="caution">
    <text evidence="1">The sequence shown here is derived from an EMBL/GenBank/DDBJ whole genome shotgun (WGS) entry which is preliminary data.</text>
</comment>
<gene>
    <name evidence="1" type="ORF">CCMP2556_LOCUS29722</name>
</gene>
<evidence type="ECO:0000313" key="2">
    <source>
        <dbReference type="Proteomes" id="UP001642484"/>
    </source>
</evidence>
<dbReference type="Proteomes" id="UP001642484">
    <property type="component" value="Unassembled WGS sequence"/>
</dbReference>
<protein>
    <submittedName>
        <fullName evidence="1">Uncharacterized protein</fullName>
    </submittedName>
</protein>
<proteinExistence type="predicted"/>
<evidence type="ECO:0000313" key="1">
    <source>
        <dbReference type="EMBL" id="CAK9060409.1"/>
    </source>
</evidence>
<organism evidence="1 2">
    <name type="scientific">Durusdinium trenchii</name>
    <dbReference type="NCBI Taxonomy" id="1381693"/>
    <lineage>
        <taxon>Eukaryota</taxon>
        <taxon>Sar</taxon>
        <taxon>Alveolata</taxon>
        <taxon>Dinophyceae</taxon>
        <taxon>Suessiales</taxon>
        <taxon>Symbiodiniaceae</taxon>
        <taxon>Durusdinium</taxon>
    </lineage>
</organism>
<reference evidence="1 2" key="1">
    <citation type="submission" date="2024-02" db="EMBL/GenBank/DDBJ databases">
        <authorList>
            <person name="Chen Y."/>
            <person name="Shah S."/>
            <person name="Dougan E. K."/>
            <person name="Thang M."/>
            <person name="Chan C."/>
        </authorList>
    </citation>
    <scope>NUCLEOTIDE SEQUENCE [LARGE SCALE GENOMIC DNA]</scope>
</reference>
<dbReference type="EMBL" id="CAXAMN010021517">
    <property type="protein sequence ID" value="CAK9060409.1"/>
    <property type="molecule type" value="Genomic_DNA"/>
</dbReference>